<dbReference type="InterPro" id="IPR035093">
    <property type="entry name" value="RelE/ParE_toxin_dom_sf"/>
</dbReference>
<comment type="similarity">
    <text evidence="1">Belongs to the RelE toxin family.</text>
</comment>
<dbReference type="Pfam" id="PF05016">
    <property type="entry name" value="ParE_toxin"/>
    <property type="match status" value="1"/>
</dbReference>
<evidence type="ECO:0000256" key="1">
    <source>
        <dbReference type="ARBA" id="ARBA00006226"/>
    </source>
</evidence>
<comment type="caution">
    <text evidence="3">The sequence shown here is derived from an EMBL/GenBank/DDBJ whole genome shotgun (WGS) entry which is preliminary data.</text>
</comment>
<dbReference type="InterPro" id="IPR007712">
    <property type="entry name" value="RelE/ParE_toxin"/>
</dbReference>
<dbReference type="PANTHER" id="PTHR33755:SF6">
    <property type="entry name" value="PLASMID STABILIZATION SYSTEM PROTEIN"/>
    <property type="match status" value="1"/>
</dbReference>
<accession>A0A424FH93</accession>
<dbReference type="Proteomes" id="UP000283666">
    <property type="component" value="Unassembled WGS sequence"/>
</dbReference>
<sequence>MLPVEWKLAARLDLIEIIDYIAQENPQAAEKMKRLLDEAAERLGEMPYINCRGRVAGTREKIAHRNYIIVYRVAADKVEILNIVHSRKNYPN</sequence>
<proteinExistence type="inferred from homology"/>
<gene>
    <name evidence="3" type="ORF">COH52_03850</name>
</gene>
<dbReference type="PANTHER" id="PTHR33755">
    <property type="entry name" value="TOXIN PARE1-RELATED"/>
    <property type="match status" value="1"/>
</dbReference>
<protein>
    <submittedName>
        <fullName evidence="3">Type II toxin-antitoxin system mRNA interferase toxin, RelE/StbE family</fullName>
    </submittedName>
</protein>
<organism evidence="3 4">
    <name type="scientific">Neisseria meningitidis</name>
    <dbReference type="NCBI Taxonomy" id="487"/>
    <lineage>
        <taxon>Bacteria</taxon>
        <taxon>Pseudomonadati</taxon>
        <taxon>Pseudomonadota</taxon>
        <taxon>Betaproteobacteria</taxon>
        <taxon>Neisseriales</taxon>
        <taxon>Neisseriaceae</taxon>
        <taxon>Neisseria</taxon>
    </lineage>
</organism>
<dbReference type="EMBL" id="NWZY01000007">
    <property type="protein sequence ID" value="RQK79891.1"/>
    <property type="molecule type" value="Genomic_DNA"/>
</dbReference>
<evidence type="ECO:0000313" key="4">
    <source>
        <dbReference type="Proteomes" id="UP000283666"/>
    </source>
</evidence>
<evidence type="ECO:0000313" key="3">
    <source>
        <dbReference type="EMBL" id="RQK79891.1"/>
    </source>
</evidence>
<dbReference type="Gene3D" id="3.30.2310.20">
    <property type="entry name" value="RelE-like"/>
    <property type="match status" value="1"/>
</dbReference>
<dbReference type="AlphaFoldDB" id="A0A424FH93"/>
<name>A0A424FH93_NEIME</name>
<dbReference type="NCBIfam" id="TIGR02385">
    <property type="entry name" value="RelE_StbE"/>
    <property type="match status" value="1"/>
</dbReference>
<reference evidence="3 4" key="1">
    <citation type="submission" date="2017-09" db="EMBL/GenBank/DDBJ databases">
        <title>Phenotypic and genotypic characterization of Colombian isolates of Neisseria meningitidis recovered from invasive disease.</title>
        <authorList>
            <person name="Duarte C."/>
            <person name="Gabastou J.M."/>
            <person name="Moreno J."/>
        </authorList>
    </citation>
    <scope>NUCLEOTIDE SEQUENCE [LARGE SCALE GENOMIC DNA]</scope>
    <source>
        <strain evidence="3 4">INS-Nm1012</strain>
    </source>
</reference>
<dbReference type="InterPro" id="IPR051803">
    <property type="entry name" value="TA_system_RelE-like_toxin"/>
</dbReference>
<evidence type="ECO:0000256" key="2">
    <source>
        <dbReference type="ARBA" id="ARBA00022649"/>
    </source>
</evidence>
<keyword evidence="2" id="KW-1277">Toxin-antitoxin system</keyword>